<organism evidence="3 5">
    <name type="scientific">Jannaschia seohaensis</name>
    <dbReference type="NCBI Taxonomy" id="475081"/>
    <lineage>
        <taxon>Bacteria</taxon>
        <taxon>Pseudomonadati</taxon>
        <taxon>Pseudomonadota</taxon>
        <taxon>Alphaproteobacteria</taxon>
        <taxon>Rhodobacterales</taxon>
        <taxon>Roseobacteraceae</taxon>
        <taxon>Jannaschia</taxon>
    </lineage>
</organism>
<feature type="domain" description="Co-chaperone DjlA N-terminal" evidence="1">
    <location>
        <begin position="23"/>
        <end position="138"/>
    </location>
</feature>
<reference evidence="2 4" key="2">
    <citation type="submission" date="2018-03" db="EMBL/GenBank/DDBJ databases">
        <title>Genomic Encyclopedia of Archaeal and Bacterial Type Strains, Phase II (KMG-II): from individual species to whole genera.</title>
        <authorList>
            <person name="Goeker M."/>
        </authorList>
    </citation>
    <scope>NUCLEOTIDE SEQUENCE [LARGE SCALE GENOMIC DNA]</scope>
    <source>
        <strain evidence="2 4">DSM 25227</strain>
    </source>
</reference>
<dbReference type="SUPFAM" id="SSF158682">
    <property type="entry name" value="TerB-like"/>
    <property type="match status" value="1"/>
</dbReference>
<dbReference type="InterPro" id="IPR029024">
    <property type="entry name" value="TerB-like"/>
</dbReference>
<dbReference type="Proteomes" id="UP000245839">
    <property type="component" value="Unassembled WGS sequence"/>
</dbReference>
<proteinExistence type="predicted"/>
<dbReference type="EMBL" id="UETC01000002">
    <property type="protein sequence ID" value="SSA41557.1"/>
    <property type="molecule type" value="Genomic_DNA"/>
</dbReference>
<dbReference type="EMBL" id="QGDJ01000002">
    <property type="protein sequence ID" value="PWJ21147.1"/>
    <property type="molecule type" value="Genomic_DNA"/>
</dbReference>
<dbReference type="CDD" id="cd07176">
    <property type="entry name" value="terB"/>
    <property type="match status" value="1"/>
</dbReference>
<evidence type="ECO:0000259" key="1">
    <source>
        <dbReference type="Pfam" id="PF05099"/>
    </source>
</evidence>
<protein>
    <submittedName>
        <fullName evidence="3">Tellurite resistance protein</fullName>
    </submittedName>
</protein>
<evidence type="ECO:0000313" key="5">
    <source>
        <dbReference type="Proteomes" id="UP000251571"/>
    </source>
</evidence>
<evidence type="ECO:0000313" key="4">
    <source>
        <dbReference type="Proteomes" id="UP000245839"/>
    </source>
</evidence>
<sequence>MPQFTDLRAVSRHGPGFLTARDVMSVAMIVADADGRSGEDGAERVIETLGALPGLEGLDRDAIRVAGQQASEGIARKGVEAVFSDAAERMDARTANAAILLACRVAMTDGEISADGDAVLRPMARRLGIGRSRLEAIRVLAARREAHGETRS</sequence>
<dbReference type="OrthoDB" id="9925454at2"/>
<dbReference type="Proteomes" id="UP000251571">
    <property type="component" value="Unassembled WGS sequence"/>
</dbReference>
<dbReference type="Pfam" id="PF05099">
    <property type="entry name" value="TerB"/>
    <property type="match status" value="1"/>
</dbReference>
<dbReference type="RefSeq" id="WP_109563488.1">
    <property type="nucleotide sequence ID" value="NZ_QGDJ01000002.1"/>
</dbReference>
<accession>A0A2Y9AGR0</accession>
<gene>
    <name evidence="2" type="ORF">BCF38_102397</name>
    <name evidence="3" type="ORF">SAMN05421539_102397</name>
</gene>
<name>A0A2Y9AGR0_9RHOB</name>
<dbReference type="AlphaFoldDB" id="A0A2Y9AGR0"/>
<dbReference type="InterPro" id="IPR007791">
    <property type="entry name" value="DjlA_N"/>
</dbReference>
<keyword evidence="4" id="KW-1185">Reference proteome</keyword>
<evidence type="ECO:0000313" key="2">
    <source>
        <dbReference type="EMBL" id="PWJ21147.1"/>
    </source>
</evidence>
<dbReference type="Gene3D" id="1.10.3680.10">
    <property type="entry name" value="TerB-like"/>
    <property type="match status" value="1"/>
</dbReference>
<evidence type="ECO:0000313" key="3">
    <source>
        <dbReference type="EMBL" id="SSA41557.1"/>
    </source>
</evidence>
<reference evidence="3 5" key="1">
    <citation type="submission" date="2016-10" db="EMBL/GenBank/DDBJ databases">
        <authorList>
            <person name="Cai Z."/>
        </authorList>
    </citation>
    <scope>NUCLEOTIDE SEQUENCE [LARGE SCALE GENOMIC DNA]</scope>
    <source>
        <strain evidence="3 5">DSM 25227</strain>
    </source>
</reference>